<dbReference type="AlphaFoldDB" id="A0A7S4B0K6"/>
<feature type="region of interest" description="Disordered" evidence="1">
    <location>
        <begin position="391"/>
        <end position="411"/>
    </location>
</feature>
<reference evidence="2" key="1">
    <citation type="submission" date="2021-01" db="EMBL/GenBank/DDBJ databases">
        <authorList>
            <person name="Corre E."/>
            <person name="Pelletier E."/>
            <person name="Niang G."/>
            <person name="Scheremetjew M."/>
            <person name="Finn R."/>
            <person name="Kale V."/>
            <person name="Holt S."/>
            <person name="Cochrane G."/>
            <person name="Meng A."/>
            <person name="Brown T."/>
            <person name="Cohen L."/>
        </authorList>
    </citation>
    <scope>NUCLEOTIDE SEQUENCE</scope>
    <source>
        <strain evidence="2">CCMP645</strain>
    </source>
</reference>
<protein>
    <submittedName>
        <fullName evidence="2">Uncharacterized protein</fullName>
    </submittedName>
</protein>
<evidence type="ECO:0000256" key="1">
    <source>
        <dbReference type="SAM" id="MobiDB-lite"/>
    </source>
</evidence>
<gene>
    <name evidence="2" type="ORF">PCAR00345_LOCUS2444</name>
</gene>
<organism evidence="2">
    <name type="scientific">Chrysotila carterae</name>
    <name type="common">Marine alga</name>
    <name type="synonym">Syracosphaera carterae</name>
    <dbReference type="NCBI Taxonomy" id="13221"/>
    <lineage>
        <taxon>Eukaryota</taxon>
        <taxon>Haptista</taxon>
        <taxon>Haptophyta</taxon>
        <taxon>Prymnesiophyceae</taxon>
        <taxon>Isochrysidales</taxon>
        <taxon>Isochrysidaceae</taxon>
        <taxon>Chrysotila</taxon>
    </lineage>
</organism>
<evidence type="ECO:0000313" key="2">
    <source>
        <dbReference type="EMBL" id="CAE0749860.1"/>
    </source>
</evidence>
<proteinExistence type="predicted"/>
<sequence>MESARTANVLPDVATIPVLLKLHGDLKAPQQWLLRSYIKHLPAGSLHVAYHVNEPQSASQQLAVSMLEGSGVHVCTFTTKAVETVFKAFFSKARKRADELGWKTFYVPNNYPDWPNLHSMVLPTVVNWWRQLGDRRLQFKHVWVVEGDALFVGSGVAGFFESFRSDQRDLLSTGFHLAGPGWWAYPLQTFGRTLTARRSNLTRFGLELGKGRPPAWAANWRARESGLLFRLTPVERYSSRLLAFAEDSLLRRGEGMHSEAFASSLCADASSWCTLGDWANSPTGQSNSFRSKFYSPFRGMDPADVVYARWCSDVCQRRCCDRTWIHPAMMLKAYPRPSNPGSAPSSGHVARVRAAHARLWAMYGQIPWGADANSTDALCSQCQHVPNKTWATREATSSLARPRARQRRRRP</sequence>
<name>A0A7S4B0K6_CHRCT</name>
<feature type="compositionally biased region" description="Basic residues" evidence="1">
    <location>
        <begin position="402"/>
        <end position="411"/>
    </location>
</feature>
<accession>A0A7S4B0K6</accession>
<dbReference type="EMBL" id="HBIZ01004392">
    <property type="protein sequence ID" value="CAE0749860.1"/>
    <property type="molecule type" value="Transcribed_RNA"/>
</dbReference>